<evidence type="ECO:0008006" key="4">
    <source>
        <dbReference type="Google" id="ProtNLM"/>
    </source>
</evidence>
<dbReference type="Proteomes" id="UP000199337">
    <property type="component" value="Unassembled WGS sequence"/>
</dbReference>
<reference evidence="3" key="1">
    <citation type="submission" date="2016-10" db="EMBL/GenBank/DDBJ databases">
        <authorList>
            <person name="Varghese N."/>
            <person name="Submissions S."/>
        </authorList>
    </citation>
    <scope>NUCLEOTIDE SEQUENCE [LARGE SCALE GENOMIC DNA]</scope>
    <source>
        <strain evidence="3">DSM 17038</strain>
    </source>
</reference>
<dbReference type="Gene3D" id="3.30.565.10">
    <property type="entry name" value="Histidine kinase-like ATPase, C-terminal domain"/>
    <property type="match status" value="1"/>
</dbReference>
<dbReference type="SUPFAM" id="SSF55874">
    <property type="entry name" value="ATPase domain of HSP90 chaperone/DNA topoisomerase II/histidine kinase"/>
    <property type="match status" value="1"/>
</dbReference>
<accession>A0A1I2YBW0</accession>
<feature type="region of interest" description="Disordered" evidence="1">
    <location>
        <begin position="308"/>
        <end position="335"/>
    </location>
</feature>
<dbReference type="EMBL" id="FOOX01000020">
    <property type="protein sequence ID" value="SFH23085.1"/>
    <property type="molecule type" value="Genomic_DNA"/>
</dbReference>
<evidence type="ECO:0000313" key="2">
    <source>
        <dbReference type="EMBL" id="SFH23085.1"/>
    </source>
</evidence>
<dbReference type="InterPro" id="IPR036890">
    <property type="entry name" value="HATPase_C_sf"/>
</dbReference>
<dbReference type="AlphaFoldDB" id="A0A1I2YBW0"/>
<name>A0A1I2YBW0_9FIRM</name>
<evidence type="ECO:0000256" key="1">
    <source>
        <dbReference type="SAM" id="MobiDB-lite"/>
    </source>
</evidence>
<sequence>MRIYLPNNLDLSNALRFCKELNTLVSEYTDYLYDYSLLSLVEPFGMLLVGSAMRKFINSHTNSNHQGCNFSGKNYAAHMGFFQSIYLDYGNRPGEANGNTRYIPITEINTNALKKEAIENFEHVGETIEKKSQDLALVLARQDFNLTEYLTYSIRELLRNIVEHSESNSIWIAGQYWPSRDLVEIAILDEGVGIRNSLRNNPHLEIDSDESALILALEPGISGVAFGKRKRPNDVWSNTGYGLYMTSQICQQGGSFVICSGSKTLLMNKFTKKIFDTSFNGTAIRMRLIASRIGNLNTVLQHLVNEGEKKARENKTHSVLSASKASKSLLSKIKP</sequence>
<dbReference type="OrthoDB" id="3194831at2"/>
<dbReference type="RefSeq" id="WP_092474345.1">
    <property type="nucleotide sequence ID" value="NZ_FOOX01000020.1"/>
</dbReference>
<organism evidence="2 3">
    <name type="scientific">Desulfotruncus arcticus DSM 17038</name>
    <dbReference type="NCBI Taxonomy" id="1121424"/>
    <lineage>
        <taxon>Bacteria</taxon>
        <taxon>Bacillati</taxon>
        <taxon>Bacillota</taxon>
        <taxon>Clostridia</taxon>
        <taxon>Eubacteriales</taxon>
        <taxon>Desulfallaceae</taxon>
        <taxon>Desulfotruncus</taxon>
    </lineage>
</organism>
<keyword evidence="3" id="KW-1185">Reference proteome</keyword>
<gene>
    <name evidence="2" type="ORF">SAMN05660649_04371</name>
</gene>
<dbReference type="STRING" id="341036.SAMN05660649_04371"/>
<protein>
    <recommendedName>
        <fullName evidence="4">Histidine kinase-, DNA gyrase B-, and HSP90-like ATPase</fullName>
    </recommendedName>
</protein>
<proteinExistence type="predicted"/>
<evidence type="ECO:0000313" key="3">
    <source>
        <dbReference type="Proteomes" id="UP000199337"/>
    </source>
</evidence>
<feature type="compositionally biased region" description="Low complexity" evidence="1">
    <location>
        <begin position="320"/>
        <end position="335"/>
    </location>
</feature>